<evidence type="ECO:0000256" key="6">
    <source>
        <dbReference type="SAM" id="Phobius"/>
    </source>
</evidence>
<dbReference type="EMBL" id="SHLC01000001">
    <property type="protein sequence ID" value="RZU66402.1"/>
    <property type="molecule type" value="Genomic_DNA"/>
</dbReference>
<feature type="transmembrane region" description="Helical" evidence="6">
    <location>
        <begin position="43"/>
        <end position="66"/>
    </location>
</feature>
<name>A0A4Q8AP02_9MICO</name>
<reference evidence="8 9" key="1">
    <citation type="submission" date="2019-02" db="EMBL/GenBank/DDBJ databases">
        <title>Sequencing the genomes of 1000 actinobacteria strains.</title>
        <authorList>
            <person name="Klenk H.-P."/>
        </authorList>
    </citation>
    <scope>NUCLEOTIDE SEQUENCE [LARGE SCALE GENOMIC DNA]</scope>
    <source>
        <strain evidence="8 9">DSM 18319</strain>
    </source>
</reference>
<protein>
    <submittedName>
        <fullName evidence="8">Phospholipase D-like protein</fullName>
    </submittedName>
</protein>
<evidence type="ECO:0000256" key="3">
    <source>
        <dbReference type="ARBA" id="ARBA00022692"/>
    </source>
</evidence>
<dbReference type="Proteomes" id="UP000291483">
    <property type="component" value="Unassembled WGS sequence"/>
</dbReference>
<feature type="transmembrane region" description="Helical" evidence="6">
    <location>
        <begin position="7"/>
        <end position="31"/>
    </location>
</feature>
<accession>A0A4Q8AP02</accession>
<gene>
    <name evidence="8" type="ORF">EV379_2758</name>
</gene>
<evidence type="ECO:0000256" key="4">
    <source>
        <dbReference type="ARBA" id="ARBA00022989"/>
    </source>
</evidence>
<keyword evidence="3 6" id="KW-0812">Transmembrane</keyword>
<keyword evidence="4 6" id="KW-1133">Transmembrane helix</keyword>
<evidence type="ECO:0000259" key="7">
    <source>
        <dbReference type="Pfam" id="PF13396"/>
    </source>
</evidence>
<evidence type="ECO:0000256" key="1">
    <source>
        <dbReference type="ARBA" id="ARBA00004651"/>
    </source>
</evidence>
<evidence type="ECO:0000256" key="2">
    <source>
        <dbReference type="ARBA" id="ARBA00022475"/>
    </source>
</evidence>
<proteinExistence type="predicted"/>
<keyword evidence="5 6" id="KW-0472">Membrane</keyword>
<comment type="subcellular location">
    <subcellularLocation>
        <location evidence="1">Cell membrane</location>
        <topology evidence="1">Multi-pass membrane protein</topology>
    </subcellularLocation>
</comment>
<dbReference type="InterPro" id="IPR027379">
    <property type="entry name" value="CLS_N"/>
</dbReference>
<dbReference type="Pfam" id="PF13396">
    <property type="entry name" value="PLDc_N"/>
    <property type="match status" value="1"/>
</dbReference>
<evidence type="ECO:0000313" key="9">
    <source>
        <dbReference type="Proteomes" id="UP000291483"/>
    </source>
</evidence>
<evidence type="ECO:0000313" key="8">
    <source>
        <dbReference type="EMBL" id="RZU66402.1"/>
    </source>
</evidence>
<feature type="domain" description="Cardiolipin synthase N-terminal" evidence="7">
    <location>
        <begin position="27"/>
        <end position="67"/>
    </location>
</feature>
<organism evidence="8 9">
    <name type="scientific">Microterricola gilva</name>
    <dbReference type="NCBI Taxonomy" id="393267"/>
    <lineage>
        <taxon>Bacteria</taxon>
        <taxon>Bacillati</taxon>
        <taxon>Actinomycetota</taxon>
        <taxon>Actinomycetes</taxon>
        <taxon>Micrococcales</taxon>
        <taxon>Microbacteriaceae</taxon>
        <taxon>Microterricola</taxon>
    </lineage>
</organism>
<comment type="caution">
    <text evidence="8">The sequence shown here is derived from an EMBL/GenBank/DDBJ whole genome shotgun (WGS) entry which is preliminary data.</text>
</comment>
<sequence length="127" mass="14322">MVTTMNFWDVVGFFFWTWVVVAYLMVLFWILSDLFRDHALSGWFKAIWIFFLIFVPFLTALVYLIARGASMNERAGRNAGVVPEDYSKPAPSATPAADIAQAKALLDAGTINQREYDALKAKAMGEF</sequence>
<keyword evidence="2" id="KW-1003">Cell membrane</keyword>
<keyword evidence="9" id="KW-1185">Reference proteome</keyword>
<evidence type="ECO:0000256" key="5">
    <source>
        <dbReference type="ARBA" id="ARBA00023136"/>
    </source>
</evidence>
<dbReference type="AlphaFoldDB" id="A0A4Q8AP02"/>